<keyword evidence="2" id="KW-0804">Transcription</keyword>
<dbReference type="EMBL" id="RBWW01000001">
    <property type="protein sequence ID" value="RKS84174.1"/>
    <property type="molecule type" value="Genomic_DNA"/>
</dbReference>
<organism evidence="4 5">
    <name type="scientific">Haloarcula quadrata</name>
    <dbReference type="NCBI Taxonomy" id="182779"/>
    <lineage>
        <taxon>Archaea</taxon>
        <taxon>Methanobacteriati</taxon>
        <taxon>Methanobacteriota</taxon>
        <taxon>Stenosarchaea group</taxon>
        <taxon>Halobacteria</taxon>
        <taxon>Halobacteriales</taxon>
        <taxon>Haloarculaceae</taxon>
        <taxon>Haloarcula</taxon>
    </lineage>
</organism>
<sequence>MSAGADALFRQGLQPRKEQQCMGLIAEFQIHCDALPLVSVAATVPEASIVLSLQYNHGRRPLFIVTVTGGAEQAVERALTNADDIQEWTQIGTAGDTRRYQAVPALSFEEQLGGQIDDLDGLEALATADAIIEQITVTADGWEQMGWFANRAAFTDFSSFWQRNAEFRLERLTRDAEPKSPGNGLTDRQLEALRTAYGMGHFEIPRRASLDAVATELDISASSLSERLRRAQTQLIQETVATLWPPLPE</sequence>
<dbReference type="Pfam" id="PF04967">
    <property type="entry name" value="HTH_10"/>
    <property type="match status" value="1"/>
</dbReference>
<proteinExistence type="predicted"/>
<keyword evidence="1" id="KW-0805">Transcription regulation</keyword>
<protein>
    <submittedName>
        <fullName evidence="4">Helix-turn-helix protein</fullName>
    </submittedName>
</protein>
<gene>
    <name evidence="4" type="ORF">BDK61_3575</name>
</gene>
<dbReference type="InterPro" id="IPR007050">
    <property type="entry name" value="HTH_bacterioopsin"/>
</dbReference>
<accession>A0A495RAV7</accession>
<dbReference type="Proteomes" id="UP000268233">
    <property type="component" value="Unassembled WGS sequence"/>
</dbReference>
<name>A0A495RAV7_9EURY</name>
<dbReference type="AlphaFoldDB" id="A0A495RAV7"/>
<comment type="caution">
    <text evidence="4">The sequence shown here is derived from an EMBL/GenBank/DDBJ whole genome shotgun (WGS) entry which is preliminary data.</text>
</comment>
<feature type="domain" description="HTH bat-type" evidence="3">
    <location>
        <begin position="185"/>
        <end position="236"/>
    </location>
</feature>
<reference evidence="4 5" key="1">
    <citation type="submission" date="2018-10" db="EMBL/GenBank/DDBJ databases">
        <title>Genomic Encyclopedia of Archaeal and Bacterial Type Strains, Phase II (KMG-II): from individual species to whole genera.</title>
        <authorList>
            <person name="Goeker M."/>
        </authorList>
    </citation>
    <scope>NUCLEOTIDE SEQUENCE [LARGE SCALE GENOMIC DNA]</scope>
    <source>
        <strain evidence="4 5">DSM 11927</strain>
    </source>
</reference>
<evidence type="ECO:0000313" key="4">
    <source>
        <dbReference type="EMBL" id="RKS84174.1"/>
    </source>
</evidence>
<evidence type="ECO:0000313" key="5">
    <source>
        <dbReference type="Proteomes" id="UP000268233"/>
    </source>
</evidence>
<evidence type="ECO:0000256" key="1">
    <source>
        <dbReference type="ARBA" id="ARBA00023015"/>
    </source>
</evidence>
<keyword evidence="5" id="KW-1185">Reference proteome</keyword>
<evidence type="ECO:0000259" key="3">
    <source>
        <dbReference type="Pfam" id="PF04967"/>
    </source>
</evidence>
<dbReference type="PANTHER" id="PTHR34236:SF1">
    <property type="entry name" value="DIMETHYL SULFOXIDE REDUCTASE TRANSCRIPTIONAL ACTIVATOR"/>
    <property type="match status" value="1"/>
</dbReference>
<dbReference type="PANTHER" id="PTHR34236">
    <property type="entry name" value="DIMETHYL SULFOXIDE REDUCTASE TRANSCRIPTIONAL ACTIVATOR"/>
    <property type="match status" value="1"/>
</dbReference>
<evidence type="ECO:0000256" key="2">
    <source>
        <dbReference type="ARBA" id="ARBA00023163"/>
    </source>
</evidence>